<dbReference type="STRING" id="1214573.A0A0G2I6Q6"/>
<dbReference type="InterPro" id="IPR002925">
    <property type="entry name" value="Dienelactn_hydro"/>
</dbReference>
<comment type="caution">
    <text evidence="2">The sequence shown here is derived from an EMBL/GenBank/DDBJ whole genome shotgun (WGS) entry which is preliminary data.</text>
</comment>
<accession>A0A0G2I6Q6</accession>
<dbReference type="InterPro" id="IPR029058">
    <property type="entry name" value="AB_hydrolase_fold"/>
</dbReference>
<dbReference type="Pfam" id="PF01738">
    <property type="entry name" value="DLH"/>
    <property type="match status" value="1"/>
</dbReference>
<reference evidence="2 3" key="2">
    <citation type="submission" date="2015-05" db="EMBL/GenBank/DDBJ databases">
        <authorList>
            <person name="Morales-Cruz A."/>
            <person name="Amrine K.C."/>
            <person name="Cantu D."/>
        </authorList>
    </citation>
    <scope>NUCLEOTIDE SEQUENCE [LARGE SCALE GENOMIC DNA]</scope>
    <source>
        <strain evidence="2">DA912</strain>
    </source>
</reference>
<name>A0A0G2I6Q6_9PEZI</name>
<evidence type="ECO:0000313" key="3">
    <source>
        <dbReference type="Proteomes" id="UP000034680"/>
    </source>
</evidence>
<dbReference type="SUPFAM" id="SSF53474">
    <property type="entry name" value="alpha/beta-Hydrolases"/>
    <property type="match status" value="1"/>
</dbReference>
<feature type="domain" description="Dienelactone hydrolase" evidence="1">
    <location>
        <begin position="42"/>
        <end position="259"/>
    </location>
</feature>
<dbReference type="AlphaFoldDB" id="A0A0G2I6Q6"/>
<evidence type="ECO:0000313" key="2">
    <source>
        <dbReference type="EMBL" id="KKY35535.1"/>
    </source>
</evidence>
<dbReference type="Gene3D" id="3.40.50.1820">
    <property type="entry name" value="alpha/beta hydrolase"/>
    <property type="match status" value="1"/>
</dbReference>
<dbReference type="Proteomes" id="UP000034680">
    <property type="component" value="Unassembled WGS sequence"/>
</dbReference>
<protein>
    <submittedName>
        <fullName evidence="2">Putative dienelactone hydrolase</fullName>
    </submittedName>
</protein>
<sequence>MAAKQPEVQDTYLAQPPSSSCWTGTIHKGTPRGNLETILDVPTYVATPTPERANGHIVLYFPDIWGMSNNAQLLMDGFADAGFLTLGMDYFRGDPMSKYRQSMSDPPPEGFDPAAWRTKHWDFAIENVPKWFDAVRAKYGSEETKYACTGYCFGAPFVCDLLAGDGISAGAFAHPTALKEEHFLNLRQPLFLSCAGNDHAFDTGSRRKALDILQREKKRYHVQLFHGVAHGFAVRGDPADPYQLWCKEQSLRAILDWFEFWLITSR</sequence>
<dbReference type="PANTHER" id="PTHR17630:SF44">
    <property type="entry name" value="PROTEIN AIM2"/>
    <property type="match status" value="1"/>
</dbReference>
<dbReference type="GO" id="GO:0016787">
    <property type="term" value="F:hydrolase activity"/>
    <property type="evidence" value="ECO:0007669"/>
    <property type="project" value="UniProtKB-KW"/>
</dbReference>
<keyword evidence="3" id="KW-1185">Reference proteome</keyword>
<gene>
    <name evidence="2" type="ORF">UCDDA912_g04496</name>
</gene>
<keyword evidence="2" id="KW-0378">Hydrolase</keyword>
<reference evidence="2 3" key="1">
    <citation type="submission" date="2015-05" db="EMBL/GenBank/DDBJ databases">
        <title>Distinctive expansion of gene families associated with plant cell wall degradation and secondary metabolism in the genomes of grapevine trunk pathogens.</title>
        <authorList>
            <person name="Lawrence D.P."/>
            <person name="Travadon R."/>
            <person name="Rolshausen P.E."/>
            <person name="Baumgartner K."/>
        </authorList>
    </citation>
    <scope>NUCLEOTIDE SEQUENCE [LARGE SCALE GENOMIC DNA]</scope>
    <source>
        <strain evidence="2">DA912</strain>
    </source>
</reference>
<proteinExistence type="predicted"/>
<organism evidence="2 3">
    <name type="scientific">Diaporthe ampelina</name>
    <dbReference type="NCBI Taxonomy" id="1214573"/>
    <lineage>
        <taxon>Eukaryota</taxon>
        <taxon>Fungi</taxon>
        <taxon>Dikarya</taxon>
        <taxon>Ascomycota</taxon>
        <taxon>Pezizomycotina</taxon>
        <taxon>Sordariomycetes</taxon>
        <taxon>Sordariomycetidae</taxon>
        <taxon>Diaporthales</taxon>
        <taxon>Diaporthaceae</taxon>
        <taxon>Diaporthe</taxon>
    </lineage>
</organism>
<dbReference type="PANTHER" id="PTHR17630">
    <property type="entry name" value="DIENELACTONE HYDROLASE"/>
    <property type="match status" value="1"/>
</dbReference>
<dbReference type="OrthoDB" id="1393670at2759"/>
<dbReference type="EMBL" id="LCUC01000155">
    <property type="protein sequence ID" value="KKY35535.1"/>
    <property type="molecule type" value="Genomic_DNA"/>
</dbReference>
<evidence type="ECO:0000259" key="1">
    <source>
        <dbReference type="Pfam" id="PF01738"/>
    </source>
</evidence>